<dbReference type="InParanoid" id="A0A1V8SPM6"/>
<keyword evidence="2" id="KW-0472">Membrane</keyword>
<evidence type="ECO:0000256" key="1">
    <source>
        <dbReference type="SAM" id="MobiDB-lite"/>
    </source>
</evidence>
<evidence type="ECO:0000313" key="4">
    <source>
        <dbReference type="Proteomes" id="UP000192596"/>
    </source>
</evidence>
<feature type="compositionally biased region" description="Polar residues" evidence="1">
    <location>
        <begin position="1"/>
        <end position="10"/>
    </location>
</feature>
<reference evidence="4" key="1">
    <citation type="submission" date="2017-03" db="EMBL/GenBank/DDBJ databases">
        <title>Genomes of endolithic fungi from Antarctica.</title>
        <authorList>
            <person name="Coleine C."/>
            <person name="Masonjones S."/>
            <person name="Stajich J.E."/>
        </authorList>
    </citation>
    <scope>NUCLEOTIDE SEQUENCE [LARGE SCALE GENOMIC DNA]</scope>
    <source>
        <strain evidence="4">CCFEE 5527</strain>
    </source>
</reference>
<protein>
    <submittedName>
        <fullName evidence="3">Uncharacterized protein</fullName>
    </submittedName>
</protein>
<feature type="region of interest" description="Disordered" evidence="1">
    <location>
        <begin position="413"/>
        <end position="432"/>
    </location>
</feature>
<feature type="region of interest" description="Disordered" evidence="1">
    <location>
        <begin position="1"/>
        <end position="38"/>
    </location>
</feature>
<accession>A0A1V8SPM6</accession>
<keyword evidence="2" id="KW-1133">Transmembrane helix</keyword>
<feature type="transmembrane region" description="Helical" evidence="2">
    <location>
        <begin position="190"/>
        <end position="210"/>
    </location>
</feature>
<sequence>MAEQTATKPNGMSAEIRQRLATRKASQQDLRSPPALSRRRSSLISYSSLDDMSSSFDDLVNPTSRHRRSATASGEEFTHWHSTPLAFAILPALAGLLFNNGSAFVTDVLLLGLAAVFMNWSIRIPRDWYHSAQAVGESQEGDLAPIDEESEADIAVGSESDSSPKQEEGAPVKTTRHRDQAKNDLERQEVYALLASFVMPAVAAYLLHVIRAQLSRPSTGLVSDYNLSVFLLAAEFWPTRQVLRLLTARTLHLQRTATGLDDPYNATKSGIPPAELTSLTTRLAELEARLTESNPVMAQKADIDTLSVQLQKRYEPRLEGLERAVRRYEKRSATLAMVTEQRLQSLEVRLQDALSLAAVAAQHSQGNVVTSTFSTLFDLALLPAKIAWSFCVWPLHVGEQLYVQAKAMVLGPSPARAPRRRTDKASVGNGIEERVRDAAALRKPQR</sequence>
<feature type="transmembrane region" description="Helical" evidence="2">
    <location>
        <begin position="104"/>
        <end position="122"/>
    </location>
</feature>
<dbReference type="PANTHER" id="PTHR42032">
    <property type="entry name" value="YALI0E30679P"/>
    <property type="match status" value="1"/>
</dbReference>
<proteinExistence type="predicted"/>
<feature type="compositionally biased region" description="Low complexity" evidence="1">
    <location>
        <begin position="29"/>
        <end position="38"/>
    </location>
</feature>
<dbReference type="OrthoDB" id="5422510at2759"/>
<dbReference type="Proteomes" id="UP000192596">
    <property type="component" value="Unassembled WGS sequence"/>
</dbReference>
<feature type="region of interest" description="Disordered" evidence="1">
    <location>
        <begin position="154"/>
        <end position="181"/>
    </location>
</feature>
<name>A0A1V8SPM6_9PEZI</name>
<evidence type="ECO:0000313" key="3">
    <source>
        <dbReference type="EMBL" id="OQO01126.1"/>
    </source>
</evidence>
<dbReference type="EMBL" id="NAJO01000032">
    <property type="protein sequence ID" value="OQO01126.1"/>
    <property type="molecule type" value="Genomic_DNA"/>
</dbReference>
<evidence type="ECO:0000256" key="2">
    <source>
        <dbReference type="SAM" id="Phobius"/>
    </source>
</evidence>
<dbReference type="PANTHER" id="PTHR42032:SF1">
    <property type="entry name" value="YALI0E30679P"/>
    <property type="match status" value="1"/>
</dbReference>
<keyword evidence="2" id="KW-0812">Transmembrane</keyword>
<feature type="transmembrane region" description="Helical" evidence="2">
    <location>
        <begin position="77"/>
        <end position="98"/>
    </location>
</feature>
<dbReference type="STRING" id="1507870.A0A1V8SPM6"/>
<keyword evidence="4" id="KW-1185">Reference proteome</keyword>
<dbReference type="AlphaFoldDB" id="A0A1V8SPM6"/>
<organism evidence="3 4">
    <name type="scientific">Cryoendolithus antarcticus</name>
    <dbReference type="NCBI Taxonomy" id="1507870"/>
    <lineage>
        <taxon>Eukaryota</taxon>
        <taxon>Fungi</taxon>
        <taxon>Dikarya</taxon>
        <taxon>Ascomycota</taxon>
        <taxon>Pezizomycotina</taxon>
        <taxon>Dothideomycetes</taxon>
        <taxon>Dothideomycetidae</taxon>
        <taxon>Cladosporiales</taxon>
        <taxon>Cladosporiaceae</taxon>
        <taxon>Cryoendolithus</taxon>
    </lineage>
</organism>
<comment type="caution">
    <text evidence="3">The sequence shown here is derived from an EMBL/GenBank/DDBJ whole genome shotgun (WGS) entry which is preliminary data.</text>
</comment>
<gene>
    <name evidence="3" type="ORF">B0A48_13369</name>
</gene>